<dbReference type="Pfam" id="PF00005">
    <property type="entry name" value="ABC_tran"/>
    <property type="match status" value="1"/>
</dbReference>
<accession>A0A285PTN0</accession>
<evidence type="ECO:0000259" key="3">
    <source>
        <dbReference type="PROSITE" id="PS50893"/>
    </source>
</evidence>
<evidence type="ECO:0000256" key="1">
    <source>
        <dbReference type="ARBA" id="ARBA00005417"/>
    </source>
</evidence>
<dbReference type="Gene3D" id="3.40.50.300">
    <property type="entry name" value="P-loop containing nucleotide triphosphate hydrolases"/>
    <property type="match status" value="1"/>
</dbReference>
<dbReference type="EC" id="3.6.1.3" evidence="4"/>
<gene>
    <name evidence="4" type="ORF">EHLA_2434</name>
</gene>
<protein>
    <submittedName>
        <fullName evidence="4">Adenosinetriphosphatase</fullName>
        <ecNumber evidence="4">3.6.1.3</ecNumber>
    </submittedName>
</protein>
<dbReference type="AlphaFoldDB" id="A0A285PTN0"/>
<proteinExistence type="inferred from homology"/>
<dbReference type="GO" id="GO:0016887">
    <property type="term" value="F:ATP hydrolysis activity"/>
    <property type="evidence" value="ECO:0007669"/>
    <property type="project" value="InterPro"/>
</dbReference>
<name>A0A285PTN0_9FIRM</name>
<reference evidence="5" key="1">
    <citation type="submission" date="2017-09" db="EMBL/GenBank/DDBJ databases">
        <authorList>
            <person name="Shetty A S."/>
        </authorList>
    </citation>
    <scope>NUCLEOTIDE SEQUENCE [LARGE SCALE GENOMIC DNA]</scope>
</reference>
<dbReference type="GO" id="GO:0005524">
    <property type="term" value="F:ATP binding"/>
    <property type="evidence" value="ECO:0007669"/>
    <property type="project" value="InterPro"/>
</dbReference>
<evidence type="ECO:0000313" key="5">
    <source>
        <dbReference type="Proteomes" id="UP000217549"/>
    </source>
</evidence>
<dbReference type="STRING" id="39488.ERS852450_00474"/>
<dbReference type="RefSeq" id="WP_096240913.1">
    <property type="nucleotide sequence ID" value="NZ_LT907978.1"/>
</dbReference>
<dbReference type="InterPro" id="IPR027417">
    <property type="entry name" value="P-loop_NTPase"/>
</dbReference>
<comment type="similarity">
    <text evidence="1">Belongs to the ABC transporter superfamily.</text>
</comment>
<keyword evidence="2" id="KW-0813">Transport</keyword>
<dbReference type="Proteomes" id="UP000217549">
    <property type="component" value="Chromosome I"/>
</dbReference>
<dbReference type="InterPro" id="IPR003439">
    <property type="entry name" value="ABC_transporter-like_ATP-bd"/>
</dbReference>
<feature type="domain" description="ABC transporter" evidence="3">
    <location>
        <begin position="2"/>
        <end position="232"/>
    </location>
</feature>
<dbReference type="PROSITE" id="PS50893">
    <property type="entry name" value="ABC_TRANSPORTER_2"/>
    <property type="match status" value="1"/>
</dbReference>
<dbReference type="EMBL" id="LT907978">
    <property type="protein sequence ID" value="SOB72988.1"/>
    <property type="molecule type" value="Genomic_DNA"/>
</dbReference>
<dbReference type="PANTHER" id="PTHR43335:SF3">
    <property type="entry name" value="ABC TRANSPORTER"/>
    <property type="match status" value="1"/>
</dbReference>
<keyword evidence="4" id="KW-0378">Hydrolase</keyword>
<dbReference type="SUPFAM" id="SSF52540">
    <property type="entry name" value="P-loop containing nucleoside triphosphate hydrolases"/>
    <property type="match status" value="1"/>
</dbReference>
<dbReference type="PANTHER" id="PTHR43335">
    <property type="entry name" value="ABC TRANSPORTER, ATP-BINDING PROTEIN"/>
    <property type="match status" value="1"/>
</dbReference>
<evidence type="ECO:0000313" key="4">
    <source>
        <dbReference type="EMBL" id="SOB72988.1"/>
    </source>
</evidence>
<organism evidence="4 5">
    <name type="scientific">Anaerobutyricum hallii</name>
    <dbReference type="NCBI Taxonomy" id="39488"/>
    <lineage>
        <taxon>Bacteria</taxon>
        <taxon>Bacillati</taxon>
        <taxon>Bacillota</taxon>
        <taxon>Clostridia</taxon>
        <taxon>Lachnospirales</taxon>
        <taxon>Lachnospiraceae</taxon>
        <taxon>Anaerobutyricum</taxon>
    </lineage>
</organism>
<keyword evidence="5" id="KW-1185">Reference proteome</keyword>
<dbReference type="KEGG" id="ehl:EHLA_2434"/>
<sequence length="301" mass="34587">MLDFQNISIYRKGEKVLDHFNLKAPDGVILALLGEDKEAKSMLLKVASGGEKPEEGQIYMDGISIYEEGRNAYCNFGYMSKEYGFYNLLKVEEYYELFLSLYKVGGRYRSRRIEEVLEMLEMTQYKQTFIGELPIDIFPFLYLGKAILQEPEWLLMDDPFDNMSVTARKKMIGILLSLHEKGTSMIINTSMYPEMMGFITDVVVIEEGKNLTFGPVEEVYAEALCKSPVRMHILAQMEKALEVLKENHLVDRVTVDGDDVIFRFNGGEKEEAELLTDLVASGALIHNYMRDLANIEEIFRR</sequence>
<evidence type="ECO:0000256" key="2">
    <source>
        <dbReference type="ARBA" id="ARBA00022448"/>
    </source>
</evidence>